<evidence type="ECO:0000313" key="16">
    <source>
        <dbReference type="Proteomes" id="UP000011087"/>
    </source>
</evidence>
<dbReference type="GO" id="GO:0048471">
    <property type="term" value="C:perinuclear region of cytoplasm"/>
    <property type="evidence" value="ECO:0007669"/>
    <property type="project" value="UniProtKB-SubCell"/>
</dbReference>
<evidence type="ECO:0000313" key="14">
    <source>
        <dbReference type="EMBL" id="EKX42938.1"/>
    </source>
</evidence>
<dbReference type="Proteomes" id="UP000011087">
    <property type="component" value="Unassembled WGS sequence"/>
</dbReference>
<dbReference type="PANTHER" id="PTHR10177">
    <property type="entry name" value="CYCLINS"/>
    <property type="match status" value="1"/>
</dbReference>
<dbReference type="InterPro" id="IPR013763">
    <property type="entry name" value="Cyclin-like_dom"/>
</dbReference>
<dbReference type="RefSeq" id="XP_005829918.1">
    <property type="nucleotide sequence ID" value="XM_005829861.1"/>
</dbReference>
<dbReference type="InterPro" id="IPR039361">
    <property type="entry name" value="Cyclin"/>
</dbReference>
<dbReference type="EMBL" id="JH993013">
    <property type="protein sequence ID" value="EKX42938.1"/>
    <property type="molecule type" value="Genomic_DNA"/>
</dbReference>
<feature type="domain" description="Cyclin-like" evidence="12">
    <location>
        <begin position="303"/>
        <end position="393"/>
    </location>
</feature>
<dbReference type="PaxDb" id="55529-EKX42938"/>
<proteinExistence type="inferred from homology"/>
<evidence type="ECO:0000256" key="6">
    <source>
        <dbReference type="ARBA" id="ARBA00023127"/>
    </source>
</evidence>
<dbReference type="AlphaFoldDB" id="L1J337"/>
<dbReference type="SMART" id="SM00385">
    <property type="entry name" value="CYCLIN"/>
    <property type="match status" value="2"/>
</dbReference>
<dbReference type="InterPro" id="IPR036915">
    <property type="entry name" value="Cyclin-like_sf"/>
</dbReference>
<dbReference type="Gene3D" id="1.10.472.10">
    <property type="entry name" value="Cyclin-like"/>
    <property type="match status" value="2"/>
</dbReference>
<dbReference type="InterPro" id="IPR001810">
    <property type="entry name" value="F-box_dom"/>
</dbReference>
<evidence type="ECO:0000256" key="1">
    <source>
        <dbReference type="ARBA" id="ARBA00004114"/>
    </source>
</evidence>
<evidence type="ECO:0000256" key="3">
    <source>
        <dbReference type="ARBA" id="ARBA00019493"/>
    </source>
</evidence>
<dbReference type="FunFam" id="1.10.472.10:FF:000001">
    <property type="entry name" value="G2/mitotic-specific cyclin"/>
    <property type="match status" value="1"/>
</dbReference>
<dbReference type="HOGENOM" id="CLU_675193_0_0_1"/>
<keyword evidence="4" id="KW-0963">Cytoplasm</keyword>
<dbReference type="SMART" id="SM01332">
    <property type="entry name" value="Cyclin_C"/>
    <property type="match status" value="1"/>
</dbReference>
<keyword evidence="5" id="KW-0132">Cell division</keyword>
<dbReference type="SUPFAM" id="SSF81383">
    <property type="entry name" value="F-box domain"/>
    <property type="match status" value="1"/>
</dbReference>
<dbReference type="Pfam" id="PF00134">
    <property type="entry name" value="Cyclin_N"/>
    <property type="match status" value="1"/>
</dbReference>
<dbReference type="eggNOG" id="KOG0653">
    <property type="taxonomic scope" value="Eukaryota"/>
</dbReference>
<dbReference type="SUPFAM" id="SSF47954">
    <property type="entry name" value="Cyclin-like"/>
    <property type="match status" value="2"/>
</dbReference>
<gene>
    <name evidence="14" type="ORF">GUITHDRAFT_140808</name>
</gene>
<reference evidence="15" key="3">
    <citation type="submission" date="2016-03" db="UniProtKB">
        <authorList>
            <consortium name="EnsemblProtists"/>
        </authorList>
    </citation>
    <scope>IDENTIFICATION</scope>
</reference>
<dbReference type="GeneID" id="17299592"/>
<reference evidence="16" key="2">
    <citation type="submission" date="2012-11" db="EMBL/GenBank/DDBJ databases">
        <authorList>
            <person name="Kuo A."/>
            <person name="Curtis B.A."/>
            <person name="Tanifuji G."/>
            <person name="Burki F."/>
            <person name="Gruber A."/>
            <person name="Irimia M."/>
            <person name="Maruyama S."/>
            <person name="Arias M.C."/>
            <person name="Ball S.G."/>
            <person name="Gile G.H."/>
            <person name="Hirakawa Y."/>
            <person name="Hopkins J.F."/>
            <person name="Rensing S.A."/>
            <person name="Schmutz J."/>
            <person name="Symeonidi A."/>
            <person name="Elias M."/>
            <person name="Eveleigh R.J."/>
            <person name="Herman E.K."/>
            <person name="Klute M.J."/>
            <person name="Nakayama T."/>
            <person name="Obornik M."/>
            <person name="Reyes-Prieto A."/>
            <person name="Armbrust E.V."/>
            <person name="Aves S.J."/>
            <person name="Beiko R.G."/>
            <person name="Coutinho P."/>
            <person name="Dacks J.B."/>
            <person name="Durnford D.G."/>
            <person name="Fast N.M."/>
            <person name="Green B.R."/>
            <person name="Grisdale C."/>
            <person name="Hempe F."/>
            <person name="Henrissat B."/>
            <person name="Hoppner M.P."/>
            <person name="Ishida K.-I."/>
            <person name="Kim E."/>
            <person name="Koreny L."/>
            <person name="Kroth P.G."/>
            <person name="Liu Y."/>
            <person name="Malik S.-B."/>
            <person name="Maier U.G."/>
            <person name="McRose D."/>
            <person name="Mock T."/>
            <person name="Neilson J.A."/>
            <person name="Onodera N.T."/>
            <person name="Poole A.M."/>
            <person name="Pritham E.J."/>
            <person name="Richards T.A."/>
            <person name="Rocap G."/>
            <person name="Roy S.W."/>
            <person name="Sarai C."/>
            <person name="Schaack S."/>
            <person name="Shirato S."/>
            <person name="Slamovits C.H."/>
            <person name="Spencer D.F."/>
            <person name="Suzuki S."/>
            <person name="Worden A.Z."/>
            <person name="Zauner S."/>
            <person name="Barry K."/>
            <person name="Bell C."/>
            <person name="Bharti A.K."/>
            <person name="Crow J.A."/>
            <person name="Grimwood J."/>
            <person name="Kramer R."/>
            <person name="Lindquist E."/>
            <person name="Lucas S."/>
            <person name="Salamov A."/>
            <person name="McFadden G.I."/>
            <person name="Lane C.E."/>
            <person name="Keeling P.J."/>
            <person name="Gray M.W."/>
            <person name="Grigoriev I.V."/>
            <person name="Archibald J.M."/>
        </authorList>
    </citation>
    <scope>NUCLEOTIDE SEQUENCE</scope>
    <source>
        <strain evidence="16">CCMP2712</strain>
    </source>
</reference>
<dbReference type="InterPro" id="IPR004367">
    <property type="entry name" value="Cyclin_C-dom"/>
</dbReference>
<dbReference type="InterPro" id="IPR036047">
    <property type="entry name" value="F-box-like_dom_sf"/>
</dbReference>
<sequence length="408" mass="46558">MEEDMNLLNIRSDRNPMVVAKQTDTSSPARRALHPVKVNVMQRIRSFLGDSSAPGSASKKVSSAKKERGSSAKKQCPARNYDALPSIDLQIFYDDVPQPARSIERNICLSEDIMALVMKFMDMNTALNARLVCKSWKKLVSDANLQPLEANLKGEELQTGLDAQSLLLTNRRLENNIWTQSHACSMRTHLSRQETVTEEMRTVLVNWLIEVHFKFRYREPCLHLTIQLLDRFLARRVVPRRRYQTAGVTAFLLGCKFEERQNPHVGDLSYITEYSSTRQNIVDMEREMLLQLGFDLVQPKPSCFLERFSKAAGLETTQRIDGKMSVSHSITLFFIDVSFLDYTCCGTKPSLIAAAAIMCTLRVLNRSEWTEKLAYYTGYSRYEVKMIADKLEDRAGRPLSSAMQLKYG</sequence>
<dbReference type="OMA" id="TEYVTIG"/>
<reference evidence="14 16" key="1">
    <citation type="journal article" date="2012" name="Nature">
        <title>Algal genomes reveal evolutionary mosaicism and the fate of nucleomorphs.</title>
        <authorList>
            <consortium name="DOE Joint Genome Institute"/>
            <person name="Curtis B.A."/>
            <person name="Tanifuji G."/>
            <person name="Burki F."/>
            <person name="Gruber A."/>
            <person name="Irimia M."/>
            <person name="Maruyama S."/>
            <person name="Arias M.C."/>
            <person name="Ball S.G."/>
            <person name="Gile G.H."/>
            <person name="Hirakawa Y."/>
            <person name="Hopkins J.F."/>
            <person name="Kuo A."/>
            <person name="Rensing S.A."/>
            <person name="Schmutz J."/>
            <person name="Symeonidi A."/>
            <person name="Elias M."/>
            <person name="Eveleigh R.J."/>
            <person name="Herman E.K."/>
            <person name="Klute M.J."/>
            <person name="Nakayama T."/>
            <person name="Obornik M."/>
            <person name="Reyes-Prieto A."/>
            <person name="Armbrust E.V."/>
            <person name="Aves S.J."/>
            <person name="Beiko R.G."/>
            <person name="Coutinho P."/>
            <person name="Dacks J.B."/>
            <person name="Durnford D.G."/>
            <person name="Fast N.M."/>
            <person name="Green B.R."/>
            <person name="Grisdale C.J."/>
            <person name="Hempel F."/>
            <person name="Henrissat B."/>
            <person name="Hoppner M.P."/>
            <person name="Ishida K."/>
            <person name="Kim E."/>
            <person name="Koreny L."/>
            <person name="Kroth P.G."/>
            <person name="Liu Y."/>
            <person name="Malik S.B."/>
            <person name="Maier U.G."/>
            <person name="McRose D."/>
            <person name="Mock T."/>
            <person name="Neilson J.A."/>
            <person name="Onodera N.T."/>
            <person name="Poole A.M."/>
            <person name="Pritham E.J."/>
            <person name="Richards T.A."/>
            <person name="Rocap G."/>
            <person name="Roy S.W."/>
            <person name="Sarai C."/>
            <person name="Schaack S."/>
            <person name="Shirato S."/>
            <person name="Slamovits C.H."/>
            <person name="Spencer D.F."/>
            <person name="Suzuki S."/>
            <person name="Worden A.Z."/>
            <person name="Zauner S."/>
            <person name="Barry K."/>
            <person name="Bell C."/>
            <person name="Bharti A.K."/>
            <person name="Crow J.A."/>
            <person name="Grimwood J."/>
            <person name="Kramer R."/>
            <person name="Lindquist E."/>
            <person name="Lucas S."/>
            <person name="Salamov A."/>
            <person name="McFadden G.I."/>
            <person name="Lane C.E."/>
            <person name="Keeling P.J."/>
            <person name="Gray M.W."/>
            <person name="Grigoriev I.V."/>
            <person name="Archibald J.M."/>
        </authorList>
    </citation>
    <scope>NUCLEOTIDE SEQUENCE</scope>
    <source>
        <strain evidence="14 16">CCMP2712</strain>
    </source>
</reference>
<keyword evidence="8" id="KW-0131">Cell cycle</keyword>
<dbReference type="Pfam" id="PF00646">
    <property type="entry name" value="F-box"/>
    <property type="match status" value="1"/>
</dbReference>
<feature type="compositionally biased region" description="Low complexity" evidence="10">
    <location>
        <begin position="51"/>
        <end position="61"/>
    </location>
</feature>
<dbReference type="KEGG" id="gtt:GUITHDRAFT_140808"/>
<comment type="similarity">
    <text evidence="9">Belongs to the cyclin family.</text>
</comment>
<evidence type="ECO:0000256" key="7">
    <source>
        <dbReference type="ARBA" id="ARBA00023212"/>
    </source>
</evidence>
<dbReference type="EnsemblProtists" id="EKX42938">
    <property type="protein sequence ID" value="EKX42938"/>
    <property type="gene ID" value="GUITHDRAFT_140808"/>
</dbReference>
<keyword evidence="6 9" id="KW-0195">Cyclin</keyword>
<accession>L1J337</accession>
<dbReference type="GO" id="GO:0044772">
    <property type="term" value="P:mitotic cell cycle phase transition"/>
    <property type="evidence" value="ECO:0007669"/>
    <property type="project" value="InterPro"/>
</dbReference>
<evidence type="ECO:0000259" key="13">
    <source>
        <dbReference type="SMART" id="SM01332"/>
    </source>
</evidence>
<evidence type="ECO:0000256" key="9">
    <source>
        <dbReference type="RuleBase" id="RU000383"/>
    </source>
</evidence>
<dbReference type="InterPro" id="IPR006671">
    <property type="entry name" value="Cyclin_N"/>
</dbReference>
<name>L1J337_GUITC</name>
<evidence type="ECO:0000256" key="2">
    <source>
        <dbReference type="ARBA" id="ARBA00004556"/>
    </source>
</evidence>
<evidence type="ECO:0000313" key="15">
    <source>
        <dbReference type="EnsemblProtists" id="EKX42938"/>
    </source>
</evidence>
<dbReference type="GO" id="GO:0051301">
    <property type="term" value="P:cell division"/>
    <property type="evidence" value="ECO:0007669"/>
    <property type="project" value="UniProtKB-KW"/>
</dbReference>
<dbReference type="SMART" id="SM00256">
    <property type="entry name" value="FBOX"/>
    <property type="match status" value="1"/>
</dbReference>
<evidence type="ECO:0000256" key="5">
    <source>
        <dbReference type="ARBA" id="ARBA00022618"/>
    </source>
</evidence>
<organism evidence="14">
    <name type="scientific">Guillardia theta (strain CCMP2712)</name>
    <name type="common">Cryptophyte</name>
    <dbReference type="NCBI Taxonomy" id="905079"/>
    <lineage>
        <taxon>Eukaryota</taxon>
        <taxon>Cryptophyceae</taxon>
        <taxon>Pyrenomonadales</taxon>
        <taxon>Geminigeraceae</taxon>
        <taxon>Guillardia</taxon>
    </lineage>
</organism>
<dbReference type="OrthoDB" id="5590282at2759"/>
<dbReference type="Gene3D" id="1.20.1280.50">
    <property type="match status" value="1"/>
</dbReference>
<evidence type="ECO:0000256" key="4">
    <source>
        <dbReference type="ARBA" id="ARBA00022490"/>
    </source>
</evidence>
<comment type="subcellular location">
    <subcellularLocation>
        <location evidence="1">Cytoplasm</location>
        <location evidence="1">Cytoskeleton</location>
        <location evidence="1">Microtubule organizing center</location>
        <location evidence="1">Centrosome</location>
        <location evidence="1">Centriole</location>
    </subcellularLocation>
    <subcellularLocation>
        <location evidence="2">Cytoplasm</location>
        <location evidence="2">Perinuclear region</location>
    </subcellularLocation>
</comment>
<keyword evidence="7" id="KW-0206">Cytoskeleton</keyword>
<feature type="domain" description="Cyclin-like" evidence="12">
    <location>
        <begin position="206"/>
        <end position="290"/>
    </location>
</feature>
<evidence type="ECO:0000256" key="8">
    <source>
        <dbReference type="ARBA" id="ARBA00023306"/>
    </source>
</evidence>
<evidence type="ECO:0000259" key="12">
    <source>
        <dbReference type="SMART" id="SM00385"/>
    </source>
</evidence>
<feature type="domain" description="Cyclin C-terminal" evidence="13">
    <location>
        <begin position="299"/>
        <end position="407"/>
    </location>
</feature>
<dbReference type="Pfam" id="PF02984">
    <property type="entry name" value="Cyclin_C"/>
    <property type="match status" value="1"/>
</dbReference>
<feature type="region of interest" description="Disordered" evidence="10">
    <location>
        <begin position="49"/>
        <end position="77"/>
    </location>
</feature>
<evidence type="ECO:0000256" key="10">
    <source>
        <dbReference type="SAM" id="MobiDB-lite"/>
    </source>
</evidence>
<protein>
    <recommendedName>
        <fullName evidence="3">Cyclin-F</fullName>
    </recommendedName>
</protein>
<dbReference type="GO" id="GO:0016538">
    <property type="term" value="F:cyclin-dependent protein serine/threonine kinase regulator activity"/>
    <property type="evidence" value="ECO:0007669"/>
    <property type="project" value="InterPro"/>
</dbReference>
<dbReference type="GO" id="GO:0005814">
    <property type="term" value="C:centriole"/>
    <property type="evidence" value="ECO:0007669"/>
    <property type="project" value="UniProtKB-SubCell"/>
</dbReference>
<evidence type="ECO:0000259" key="11">
    <source>
        <dbReference type="SMART" id="SM00256"/>
    </source>
</evidence>
<dbReference type="STRING" id="905079.L1J337"/>
<feature type="domain" description="F-box" evidence="11">
    <location>
        <begin position="109"/>
        <end position="148"/>
    </location>
</feature>
<keyword evidence="16" id="KW-1185">Reference proteome</keyword>